<dbReference type="PROSITE" id="PS51212">
    <property type="entry name" value="WSC"/>
    <property type="match status" value="4"/>
</dbReference>
<dbReference type="GO" id="GO:0005886">
    <property type="term" value="C:plasma membrane"/>
    <property type="evidence" value="ECO:0007669"/>
    <property type="project" value="TreeGrafter"/>
</dbReference>
<evidence type="ECO:0000256" key="3">
    <source>
        <dbReference type="ARBA" id="ARBA00022729"/>
    </source>
</evidence>
<dbReference type="EMBL" id="KN824328">
    <property type="protein sequence ID" value="KIM24053.1"/>
    <property type="molecule type" value="Genomic_DNA"/>
</dbReference>
<keyword evidence="3 7" id="KW-0732">Signal</keyword>
<keyword evidence="6" id="KW-0325">Glycoprotein</keyword>
<dbReference type="AlphaFoldDB" id="A0A0C2WC71"/>
<protein>
    <recommendedName>
        <fullName evidence="8">WSC domain-containing protein</fullName>
    </recommendedName>
</protein>
<dbReference type="InterPro" id="IPR002889">
    <property type="entry name" value="WSC_carb-bd"/>
</dbReference>
<keyword evidence="2" id="KW-0812">Transmembrane</keyword>
<dbReference type="OrthoDB" id="5985073at2759"/>
<evidence type="ECO:0000256" key="5">
    <source>
        <dbReference type="ARBA" id="ARBA00023136"/>
    </source>
</evidence>
<keyword evidence="5" id="KW-0472">Membrane</keyword>
<reference evidence="10" key="2">
    <citation type="submission" date="2015-01" db="EMBL/GenBank/DDBJ databases">
        <title>Evolutionary Origins and Diversification of the Mycorrhizal Mutualists.</title>
        <authorList>
            <consortium name="DOE Joint Genome Institute"/>
            <consortium name="Mycorrhizal Genomics Consortium"/>
            <person name="Kohler A."/>
            <person name="Kuo A."/>
            <person name="Nagy L.G."/>
            <person name="Floudas D."/>
            <person name="Copeland A."/>
            <person name="Barry K.W."/>
            <person name="Cichocki N."/>
            <person name="Veneault-Fourrey C."/>
            <person name="LaButti K."/>
            <person name="Lindquist E.A."/>
            <person name="Lipzen A."/>
            <person name="Lundell T."/>
            <person name="Morin E."/>
            <person name="Murat C."/>
            <person name="Riley R."/>
            <person name="Ohm R."/>
            <person name="Sun H."/>
            <person name="Tunlid A."/>
            <person name="Henrissat B."/>
            <person name="Grigoriev I.V."/>
            <person name="Hibbett D.S."/>
            <person name="Martin F."/>
        </authorList>
    </citation>
    <scope>NUCLEOTIDE SEQUENCE [LARGE SCALE GENOMIC DNA]</scope>
    <source>
        <strain evidence="10">MAFF 305830</strain>
    </source>
</reference>
<comment type="subcellular location">
    <subcellularLocation>
        <location evidence="1">Membrane</location>
        <topology evidence="1">Single-pass membrane protein</topology>
    </subcellularLocation>
</comment>
<dbReference type="PANTHER" id="PTHR24269">
    <property type="entry name" value="KREMEN PROTEIN"/>
    <property type="match status" value="1"/>
</dbReference>
<feature type="domain" description="WSC" evidence="8">
    <location>
        <begin position="262"/>
        <end position="359"/>
    </location>
</feature>
<evidence type="ECO:0000256" key="2">
    <source>
        <dbReference type="ARBA" id="ARBA00022692"/>
    </source>
</evidence>
<evidence type="ECO:0000256" key="1">
    <source>
        <dbReference type="ARBA" id="ARBA00004167"/>
    </source>
</evidence>
<dbReference type="Pfam" id="PF01822">
    <property type="entry name" value="WSC"/>
    <property type="match status" value="3"/>
</dbReference>
<dbReference type="Proteomes" id="UP000054097">
    <property type="component" value="Unassembled WGS sequence"/>
</dbReference>
<evidence type="ECO:0000259" key="8">
    <source>
        <dbReference type="PROSITE" id="PS51212"/>
    </source>
</evidence>
<evidence type="ECO:0000256" key="7">
    <source>
        <dbReference type="SAM" id="SignalP"/>
    </source>
</evidence>
<proteinExistence type="predicted"/>
<feature type="signal peptide" evidence="7">
    <location>
        <begin position="1"/>
        <end position="15"/>
    </location>
</feature>
<evidence type="ECO:0000313" key="9">
    <source>
        <dbReference type="EMBL" id="KIM24053.1"/>
    </source>
</evidence>
<accession>A0A0C2WC71</accession>
<feature type="domain" description="WSC" evidence="8">
    <location>
        <begin position="150"/>
        <end position="244"/>
    </location>
</feature>
<keyword evidence="4" id="KW-1133">Transmembrane helix</keyword>
<organism evidence="9 10">
    <name type="scientific">Serendipita vermifera MAFF 305830</name>
    <dbReference type="NCBI Taxonomy" id="933852"/>
    <lineage>
        <taxon>Eukaryota</taxon>
        <taxon>Fungi</taxon>
        <taxon>Dikarya</taxon>
        <taxon>Basidiomycota</taxon>
        <taxon>Agaricomycotina</taxon>
        <taxon>Agaricomycetes</taxon>
        <taxon>Sebacinales</taxon>
        <taxon>Serendipitaceae</taxon>
        <taxon>Serendipita</taxon>
    </lineage>
</organism>
<reference evidence="9 10" key="1">
    <citation type="submission" date="2014-04" db="EMBL/GenBank/DDBJ databases">
        <authorList>
            <consortium name="DOE Joint Genome Institute"/>
            <person name="Kuo A."/>
            <person name="Zuccaro A."/>
            <person name="Kohler A."/>
            <person name="Nagy L.G."/>
            <person name="Floudas D."/>
            <person name="Copeland A."/>
            <person name="Barry K.W."/>
            <person name="Cichocki N."/>
            <person name="Veneault-Fourrey C."/>
            <person name="LaButti K."/>
            <person name="Lindquist E.A."/>
            <person name="Lipzen A."/>
            <person name="Lundell T."/>
            <person name="Morin E."/>
            <person name="Murat C."/>
            <person name="Sun H."/>
            <person name="Tunlid A."/>
            <person name="Henrissat B."/>
            <person name="Grigoriev I.V."/>
            <person name="Hibbett D.S."/>
            <person name="Martin F."/>
            <person name="Nordberg H.P."/>
            <person name="Cantor M.N."/>
            <person name="Hua S.X."/>
        </authorList>
    </citation>
    <scope>NUCLEOTIDE SEQUENCE [LARGE SCALE GENOMIC DNA]</scope>
    <source>
        <strain evidence="9 10">MAFF 305830</strain>
    </source>
</reference>
<feature type="domain" description="WSC" evidence="8">
    <location>
        <begin position="373"/>
        <end position="495"/>
    </location>
</feature>
<gene>
    <name evidence="9" type="ORF">M408DRAFT_331974</name>
</gene>
<feature type="domain" description="WSC" evidence="8">
    <location>
        <begin position="46"/>
        <end position="137"/>
    </location>
</feature>
<dbReference type="STRING" id="933852.A0A0C2WC71"/>
<evidence type="ECO:0000313" key="10">
    <source>
        <dbReference type="Proteomes" id="UP000054097"/>
    </source>
</evidence>
<feature type="chain" id="PRO_5012633230" description="WSC domain-containing protein" evidence="7">
    <location>
        <begin position="16"/>
        <end position="738"/>
    </location>
</feature>
<evidence type="ECO:0000256" key="4">
    <source>
        <dbReference type="ARBA" id="ARBA00022989"/>
    </source>
</evidence>
<evidence type="ECO:0000256" key="6">
    <source>
        <dbReference type="ARBA" id="ARBA00023180"/>
    </source>
</evidence>
<dbReference type="SMART" id="SM00321">
    <property type="entry name" value="WSC"/>
    <property type="match status" value="4"/>
</dbReference>
<dbReference type="InterPro" id="IPR051836">
    <property type="entry name" value="Kremen_rcpt"/>
</dbReference>
<dbReference type="HOGENOM" id="CLU_026396_1_0_1"/>
<sequence length="738" mass="78611">MLKSTLFTLTPLALATNALLFEPPSAKRHAPIRRALAARAPAAGTNWVKLGCYTDTLTPRAMPALEITSDTMTNAYCQEYCDAHGYSLAGTEWSRECYCDNAIDSSLLATNSECDMTCTGAAEVCGGSARLTVWQNQGTVTDPDRQTVGDWTGQGCYSDSVANRALPTRIYIDGMTVQKCTTACFGGGYKYAGLEYGSVCHCANTIITSDNVGAAVTDGCTMPCTGNPDQDCGGPDRLNVYTYSGTDGTLPTAPSQVPNVGDWTLKGCYTDDAGNRALPVREYVDGQMTVEKCTSKCLSLGYPYSGVEYANRHPDCSQAIGVTTTSGAPATDGGCDMPCEGLSTEICGGGDRLTVYEYTGTTTIPTVLDSYNGWTSKGCYVDSVNARVLTPVANAVAPMTVANCVDACDAAGYSIAGVEFASVRVSFPWYLFRTLIIIPGMLYVKFGPQSPPTDPQEDCGNALPPVAATEGCVMKCDGDDHLCGGPDRLNVYKKPPAYVQKPAQLYKGFSNDLCYKMDNINPPTASKKITMPSGKNSPQACMEACAFGPDGGEVWLYTGLSYSLITLAVCFNPGTAPWSTTTARCNQNCQGDYEYECGAYMNAPPPAYYYPYPSPFIVQTVTTLAPVLPPAKKLMGTGCTSAPLWTDYGKQYTLDNNSPDNCWAKCVNDGLPVMLLSQKVLTDCSKNNDAFSGTVDASTCNQACAGDSTQKCGADTRTPERVGYFPHSVWTIDASVDA</sequence>
<name>A0A0C2WC71_SERVB</name>
<dbReference type="PANTHER" id="PTHR24269:SF16">
    <property type="entry name" value="PROTEIN SLG1"/>
    <property type="match status" value="1"/>
</dbReference>
<keyword evidence="10" id="KW-1185">Reference proteome</keyword>